<evidence type="ECO:0000256" key="1">
    <source>
        <dbReference type="SAM" id="MobiDB-lite"/>
    </source>
</evidence>
<keyword evidence="4" id="KW-1185">Reference proteome</keyword>
<feature type="compositionally biased region" description="Pro residues" evidence="1">
    <location>
        <begin position="172"/>
        <end position="184"/>
    </location>
</feature>
<accession>A0ABT5WS11</accession>
<feature type="region of interest" description="Disordered" evidence="1">
    <location>
        <begin position="166"/>
        <end position="188"/>
    </location>
</feature>
<dbReference type="RefSeq" id="WP_275228922.1">
    <property type="nucleotide sequence ID" value="NZ_JARESE010000047.1"/>
</dbReference>
<dbReference type="EMBL" id="JARESE010000047">
    <property type="protein sequence ID" value="MDE8652836.1"/>
    <property type="molecule type" value="Genomic_DNA"/>
</dbReference>
<comment type="caution">
    <text evidence="3">The sequence shown here is derived from an EMBL/GenBank/DDBJ whole genome shotgun (WGS) entry which is preliminary data.</text>
</comment>
<feature type="chain" id="PRO_5045093471" description="VCBS repeat-containing protein" evidence="2">
    <location>
        <begin position="23"/>
        <end position="381"/>
    </location>
</feature>
<proteinExistence type="predicted"/>
<feature type="signal peptide" evidence="2">
    <location>
        <begin position="1"/>
        <end position="22"/>
    </location>
</feature>
<name>A0ABT5WS11_9SPHN</name>
<gene>
    <name evidence="3" type="ORF">PYV00_14105</name>
</gene>
<keyword evidence="2" id="KW-0732">Signal</keyword>
<evidence type="ECO:0000313" key="3">
    <source>
        <dbReference type="EMBL" id="MDE8652836.1"/>
    </source>
</evidence>
<evidence type="ECO:0008006" key="5">
    <source>
        <dbReference type="Google" id="ProtNLM"/>
    </source>
</evidence>
<protein>
    <recommendedName>
        <fullName evidence="5">VCBS repeat-containing protein</fullName>
    </recommendedName>
</protein>
<sequence length="381" mass="40088">MRILPISVGTLAAALLGSPLVAQTRSPIPAVVLTHMHSLDTRCKAAGGREGTRRYVIAQDFNGDGLLDYLLSEGDYECIGRPVLFRQNGQARVDIFVTDRANNARRVYSDTLVGYRVLAGAPPKVQIARKGGLCGAGSSPTTQCAAQLAWNGQGFGEAVSVNNAKPGAMVPPGTPGPSSLPNPSPSQGSEVVWKVKCRSDLVRRDASAARWADDECKTRWEHVVASSPAADFLMSTLPAASGARVTLDELKRHAPSVRWAARPTAPTIANGRLGNLDVAVAGPGQPGSVSLGWSEVGAEIPHDIVEAMRLKGASLTQRSCEKTGAGAGTRTFAGNAPGRAPFTMVVEQQTAPLGHMQSYYTVEVRLDGRTPPQGPTSGCDF</sequence>
<reference evidence="3 4" key="1">
    <citation type="submission" date="2023-03" db="EMBL/GenBank/DDBJ databases">
        <title>NovoSphingobium album sp. nov. isolated from polycyclic aromatic hydrocarbons- and heavy-metal polluted soil.</title>
        <authorList>
            <person name="Liu Z."/>
            <person name="Wang K."/>
        </authorList>
    </citation>
    <scope>NUCLEOTIDE SEQUENCE [LARGE SCALE GENOMIC DNA]</scope>
    <source>
        <strain evidence="3 4">H3SJ31-1</strain>
    </source>
</reference>
<dbReference type="Proteomes" id="UP001216253">
    <property type="component" value="Unassembled WGS sequence"/>
</dbReference>
<evidence type="ECO:0000313" key="4">
    <source>
        <dbReference type="Proteomes" id="UP001216253"/>
    </source>
</evidence>
<organism evidence="3 4">
    <name type="scientific">Novosphingobium album</name>
    <name type="common">ex Liu et al. 2023</name>
    <dbReference type="NCBI Taxonomy" id="3031130"/>
    <lineage>
        <taxon>Bacteria</taxon>
        <taxon>Pseudomonadati</taxon>
        <taxon>Pseudomonadota</taxon>
        <taxon>Alphaproteobacteria</taxon>
        <taxon>Sphingomonadales</taxon>
        <taxon>Sphingomonadaceae</taxon>
        <taxon>Novosphingobium</taxon>
    </lineage>
</organism>
<evidence type="ECO:0000256" key="2">
    <source>
        <dbReference type="SAM" id="SignalP"/>
    </source>
</evidence>